<evidence type="ECO:0000313" key="9">
    <source>
        <dbReference type="EMBL" id="KAG8584484.1"/>
    </source>
</evidence>
<sequence>MDYLKINVEYFSHFQPIITPETDSEFEIVKDEEDNTGTLSTYEFKRTWLKVKNYMNIFRSADVDGSGSISSPEFRNALKEAGFTLGDGNFDAIVDRCMDRTQLQFVEFLTSIANLETLFKMFKTLDRNQSESIKLSVYEWLCLGLSYERL</sequence>
<evidence type="ECO:0000256" key="6">
    <source>
        <dbReference type="ARBA" id="ARBA00022837"/>
    </source>
</evidence>
<feature type="domain" description="EF-hand" evidence="8">
    <location>
        <begin position="49"/>
        <end position="84"/>
    </location>
</feature>
<keyword evidence="6" id="KW-0106">Calcium</keyword>
<evidence type="ECO:0000313" key="10">
    <source>
        <dbReference type="Proteomes" id="UP000824782"/>
    </source>
</evidence>
<dbReference type="Proteomes" id="UP000824782">
    <property type="component" value="Unassembled WGS sequence"/>
</dbReference>
<dbReference type="InterPro" id="IPR018247">
    <property type="entry name" value="EF_Hand_1_Ca_BS"/>
</dbReference>
<evidence type="ECO:0000256" key="1">
    <source>
        <dbReference type="ARBA" id="ARBA00004308"/>
    </source>
</evidence>
<keyword evidence="3" id="KW-0963">Cytoplasm</keyword>
<accession>A0AAV7CHE2</accession>
<name>A0AAV7CHE2_ENGPU</name>
<dbReference type="SUPFAM" id="SSF47473">
    <property type="entry name" value="EF-hand"/>
    <property type="match status" value="1"/>
</dbReference>
<keyword evidence="4" id="KW-0479">Metal-binding</keyword>
<organism evidence="9 10">
    <name type="scientific">Engystomops pustulosus</name>
    <name type="common">Tungara frog</name>
    <name type="synonym">Physalaemus pustulosus</name>
    <dbReference type="NCBI Taxonomy" id="76066"/>
    <lineage>
        <taxon>Eukaryota</taxon>
        <taxon>Metazoa</taxon>
        <taxon>Chordata</taxon>
        <taxon>Craniata</taxon>
        <taxon>Vertebrata</taxon>
        <taxon>Euteleostomi</taxon>
        <taxon>Amphibia</taxon>
        <taxon>Batrachia</taxon>
        <taxon>Anura</taxon>
        <taxon>Neobatrachia</taxon>
        <taxon>Hyloidea</taxon>
        <taxon>Leptodactylidae</taxon>
        <taxon>Leiuperinae</taxon>
        <taxon>Engystomops</taxon>
    </lineage>
</organism>
<reference evidence="9" key="1">
    <citation type="thesis" date="2020" institute="ProQuest LLC" country="789 East Eisenhower Parkway, Ann Arbor, MI, USA">
        <title>Comparative Genomics and Chromosome Evolution.</title>
        <authorList>
            <person name="Mudd A.B."/>
        </authorList>
    </citation>
    <scope>NUCLEOTIDE SEQUENCE</scope>
    <source>
        <strain evidence="9">237g6f4</strain>
        <tissue evidence="9">Blood</tissue>
    </source>
</reference>
<dbReference type="GO" id="GO:0005509">
    <property type="term" value="F:calcium ion binding"/>
    <property type="evidence" value="ECO:0007669"/>
    <property type="project" value="InterPro"/>
</dbReference>
<evidence type="ECO:0000259" key="8">
    <source>
        <dbReference type="PROSITE" id="PS50222"/>
    </source>
</evidence>
<dbReference type="PROSITE" id="PS00018">
    <property type="entry name" value="EF_HAND_1"/>
    <property type="match status" value="1"/>
</dbReference>
<dbReference type="GO" id="GO:0110158">
    <property type="term" value="C:calpain complex"/>
    <property type="evidence" value="ECO:0007669"/>
    <property type="project" value="TreeGrafter"/>
</dbReference>
<evidence type="ECO:0000256" key="4">
    <source>
        <dbReference type="ARBA" id="ARBA00022723"/>
    </source>
</evidence>
<gene>
    <name evidence="9" type="ORF">GDO81_008843</name>
</gene>
<dbReference type="EMBL" id="WNYA01000003">
    <property type="protein sequence ID" value="KAG8584484.1"/>
    <property type="molecule type" value="Genomic_DNA"/>
</dbReference>
<evidence type="ECO:0000256" key="3">
    <source>
        <dbReference type="ARBA" id="ARBA00022490"/>
    </source>
</evidence>
<keyword evidence="7" id="KW-0472">Membrane</keyword>
<dbReference type="InterPro" id="IPR011992">
    <property type="entry name" value="EF-hand-dom_pair"/>
</dbReference>
<dbReference type="Gene3D" id="1.10.238.10">
    <property type="entry name" value="EF-hand"/>
    <property type="match status" value="1"/>
</dbReference>
<evidence type="ECO:0000256" key="7">
    <source>
        <dbReference type="ARBA" id="ARBA00023136"/>
    </source>
</evidence>
<protein>
    <recommendedName>
        <fullName evidence="8">EF-hand domain-containing protein</fullName>
    </recommendedName>
</protein>
<evidence type="ECO:0000256" key="5">
    <source>
        <dbReference type="ARBA" id="ARBA00022737"/>
    </source>
</evidence>
<dbReference type="PANTHER" id="PTHR46735">
    <property type="entry name" value="CALPAIN, SMALL SUBUNIT 1 A-RELATED"/>
    <property type="match status" value="1"/>
</dbReference>
<dbReference type="PANTHER" id="PTHR46735:SF3">
    <property type="entry name" value="CALPAIN SMALL SUBUNIT 1-RELATED"/>
    <property type="match status" value="1"/>
</dbReference>
<evidence type="ECO:0000256" key="2">
    <source>
        <dbReference type="ARBA" id="ARBA00004496"/>
    </source>
</evidence>
<dbReference type="AlphaFoldDB" id="A0AAV7CHE2"/>
<proteinExistence type="predicted"/>
<dbReference type="GO" id="GO:0012505">
    <property type="term" value="C:endomembrane system"/>
    <property type="evidence" value="ECO:0007669"/>
    <property type="project" value="UniProtKB-SubCell"/>
</dbReference>
<keyword evidence="10" id="KW-1185">Reference proteome</keyword>
<dbReference type="Pfam" id="PF00036">
    <property type="entry name" value="EF-hand_1"/>
    <property type="match status" value="1"/>
</dbReference>
<comment type="caution">
    <text evidence="9">The sequence shown here is derived from an EMBL/GenBank/DDBJ whole genome shotgun (WGS) entry which is preliminary data.</text>
</comment>
<dbReference type="PROSITE" id="PS50222">
    <property type="entry name" value="EF_HAND_2"/>
    <property type="match status" value="1"/>
</dbReference>
<comment type="subcellular location">
    <subcellularLocation>
        <location evidence="2">Cytoplasm</location>
    </subcellularLocation>
    <subcellularLocation>
        <location evidence="1">Endomembrane system</location>
    </subcellularLocation>
</comment>
<dbReference type="InterPro" id="IPR002048">
    <property type="entry name" value="EF_hand_dom"/>
</dbReference>
<keyword evidence="5" id="KW-0677">Repeat</keyword>